<reference evidence="3 4" key="1">
    <citation type="journal article" date="2015" name="Genome Announc.">
        <title>Genome Sequences of Two Pandoraea pnomenusa Isolates Recovered 11 Months Apart from a Cystic Fibrosis Patient.</title>
        <authorList>
            <person name="Ee R."/>
            <person name="Ambrose M."/>
            <person name="Lazenby J."/>
            <person name="Williams P."/>
            <person name="Chan K.G."/>
            <person name="Roddam L."/>
        </authorList>
    </citation>
    <scope>NUCLEOTIDE SEQUENCE [LARGE SCALE GENOMIC DNA]</scope>
    <source>
        <strain evidence="3 4">6399</strain>
    </source>
</reference>
<dbReference type="PANTHER" id="PTHR43476">
    <property type="entry name" value="3-(3-HYDROXY-PHENYL)PROPIONATE/3-HYDROXYCINNAMIC ACID HYDROXYLASE"/>
    <property type="match status" value="1"/>
</dbReference>
<evidence type="ECO:0000259" key="2">
    <source>
        <dbReference type="Pfam" id="PF01494"/>
    </source>
</evidence>
<protein>
    <submittedName>
        <fullName evidence="3">Bifunctional 3-(3-hydroxy-phenyl)propionate/3-hydroxycinnamic acid hydroxylase</fullName>
    </submittedName>
</protein>
<evidence type="ECO:0000256" key="1">
    <source>
        <dbReference type="ARBA" id="ARBA00023002"/>
    </source>
</evidence>
<keyword evidence="4" id="KW-1185">Reference proteome</keyword>
<name>A0ABX6HVD1_9BURK</name>
<dbReference type="EMBL" id="CP047385">
    <property type="protein sequence ID" value="QHF14872.1"/>
    <property type="molecule type" value="Genomic_DNA"/>
</dbReference>
<dbReference type="InterPro" id="IPR050631">
    <property type="entry name" value="PheA/TfdB_FAD_monoxygenase"/>
</dbReference>
<keyword evidence="1" id="KW-0560">Oxidoreductase</keyword>
<dbReference type="NCBIfam" id="NF004829">
    <property type="entry name" value="PRK06183.1-3"/>
    <property type="match status" value="1"/>
</dbReference>
<dbReference type="PRINTS" id="PR00420">
    <property type="entry name" value="RNGMNOXGNASE"/>
</dbReference>
<dbReference type="PANTHER" id="PTHR43476:SF3">
    <property type="entry name" value="FAD-BINDING MONOOXYGENASE"/>
    <property type="match status" value="1"/>
</dbReference>
<dbReference type="InterPro" id="IPR002938">
    <property type="entry name" value="FAD-bd"/>
</dbReference>
<dbReference type="Gene3D" id="3.30.70.2450">
    <property type="match status" value="1"/>
</dbReference>
<gene>
    <name evidence="3" type="ORF">PI93_021090</name>
</gene>
<dbReference type="RefSeq" id="WP_052240293.1">
    <property type="nucleotide sequence ID" value="NZ_CP047385.1"/>
</dbReference>
<dbReference type="SUPFAM" id="SSF51905">
    <property type="entry name" value="FAD/NAD(P)-binding domain"/>
    <property type="match status" value="1"/>
</dbReference>
<dbReference type="Pfam" id="PF01494">
    <property type="entry name" value="FAD_binding_3"/>
    <property type="match status" value="1"/>
</dbReference>
<dbReference type="Gene3D" id="3.50.50.60">
    <property type="entry name" value="FAD/NAD(P)-binding domain"/>
    <property type="match status" value="1"/>
</dbReference>
<accession>A0ABX6HVD1</accession>
<proteinExistence type="predicted"/>
<sequence>MSQRLETATGVQAARNAGAKDLYDVAIVGYGPGGEVLASTLGAAGVRVIVVERWPQPYPLPRLTSLDGEACRVVQATGIGIDEAFDDAVDLPQAYFVDAAGDHLMVVNYPGKLGGWPSRVSIFQPDFERAVADKVATMPNVELLRGWEAKAIVQTDEQVALSIEPFSRDGAQSPSEARVIRAKYLVGTDGARSFVRSAMEIPIRDFNLHERWLNFDADILRELPERFKELRIYMDPQRPHMFMPIGKRRLRLEFRVMEGETDEAMVKPEAAWAFLGGEPYGLGEDDIKIMRHVVYHYHTRIISQWRKGRVFLGGDAAHTMPPYMGQGGCSAMRDGRNLGWKLVEVLTGRSDAALLDTYGPEREPHMRTIAMASDRLSRVVNIMDPAHAAKRDAGMRGQKEALPPELPGLVTGVLHHDADGNVANGAGLFTPQGRLHRDGVEALGDEFLGSGFQLWCRKDPANDLSSYARKVLDRLGCTLGVFDDVASRHAFDDTEGVYLSFLDQLDADVALVRPDFYLFGAVKASELNDLISELAERLHSKGLDASAAASVTAMAFTDREGA</sequence>
<feature type="domain" description="FAD-binding" evidence="2">
    <location>
        <begin position="23"/>
        <end position="371"/>
    </location>
</feature>
<evidence type="ECO:0000313" key="3">
    <source>
        <dbReference type="EMBL" id="QHF14872.1"/>
    </source>
</evidence>
<organism evidence="3 4">
    <name type="scientific">Pandoraea fibrosis</name>
    <dbReference type="NCBI Taxonomy" id="1891094"/>
    <lineage>
        <taxon>Bacteria</taxon>
        <taxon>Pseudomonadati</taxon>
        <taxon>Pseudomonadota</taxon>
        <taxon>Betaproteobacteria</taxon>
        <taxon>Burkholderiales</taxon>
        <taxon>Burkholderiaceae</taxon>
        <taxon>Pandoraea</taxon>
    </lineage>
</organism>
<dbReference type="Proteomes" id="UP000035080">
    <property type="component" value="Chromosome"/>
</dbReference>
<dbReference type="InterPro" id="IPR036188">
    <property type="entry name" value="FAD/NAD-bd_sf"/>
</dbReference>
<evidence type="ECO:0000313" key="4">
    <source>
        <dbReference type="Proteomes" id="UP000035080"/>
    </source>
</evidence>